<evidence type="ECO:0000256" key="1">
    <source>
        <dbReference type="SAM" id="MobiDB-lite"/>
    </source>
</evidence>
<keyword evidence="2" id="KW-1133">Transmembrane helix</keyword>
<feature type="region of interest" description="Disordered" evidence="1">
    <location>
        <begin position="128"/>
        <end position="151"/>
    </location>
</feature>
<sequence length="171" mass="18535">GRAQNYYDLYSNNEVHKTRNDGVTLSSSDTPQFKDSSTKIAVTSKYASIIGHPVSPAPTRVPTVVVVAALVAAFITALVMSLIHLVRKRKRSLLQKEFAMTTADVVLSSTALRNDPYRSMSRRSSYESFSIPMPDGPGQTKPSIASKISVTSSSGRKTETMACLAIVENHA</sequence>
<accession>A0ABN8NN84</accession>
<reference evidence="3 4" key="1">
    <citation type="submission" date="2022-05" db="EMBL/GenBank/DDBJ databases">
        <authorList>
            <consortium name="Genoscope - CEA"/>
            <person name="William W."/>
        </authorList>
    </citation>
    <scope>NUCLEOTIDE SEQUENCE [LARGE SCALE GENOMIC DNA]</scope>
</reference>
<keyword evidence="2" id="KW-0812">Transmembrane</keyword>
<organism evidence="3 4">
    <name type="scientific">Porites lobata</name>
    <dbReference type="NCBI Taxonomy" id="104759"/>
    <lineage>
        <taxon>Eukaryota</taxon>
        <taxon>Metazoa</taxon>
        <taxon>Cnidaria</taxon>
        <taxon>Anthozoa</taxon>
        <taxon>Hexacorallia</taxon>
        <taxon>Scleractinia</taxon>
        <taxon>Fungiina</taxon>
        <taxon>Poritidae</taxon>
        <taxon>Porites</taxon>
    </lineage>
</organism>
<keyword evidence="4" id="KW-1185">Reference proteome</keyword>
<evidence type="ECO:0000313" key="4">
    <source>
        <dbReference type="Proteomes" id="UP001159405"/>
    </source>
</evidence>
<keyword evidence="2" id="KW-0472">Membrane</keyword>
<evidence type="ECO:0000256" key="2">
    <source>
        <dbReference type="SAM" id="Phobius"/>
    </source>
</evidence>
<proteinExistence type="predicted"/>
<feature type="transmembrane region" description="Helical" evidence="2">
    <location>
        <begin position="64"/>
        <end position="86"/>
    </location>
</feature>
<dbReference type="Proteomes" id="UP001159405">
    <property type="component" value="Unassembled WGS sequence"/>
</dbReference>
<protein>
    <submittedName>
        <fullName evidence="3">Uncharacterized protein</fullName>
    </submittedName>
</protein>
<comment type="caution">
    <text evidence="3">The sequence shown here is derived from an EMBL/GenBank/DDBJ whole genome shotgun (WGS) entry which is preliminary data.</text>
</comment>
<evidence type="ECO:0000313" key="3">
    <source>
        <dbReference type="EMBL" id="CAH3113703.1"/>
    </source>
</evidence>
<name>A0ABN8NN84_9CNID</name>
<dbReference type="EMBL" id="CALNXK010000026">
    <property type="protein sequence ID" value="CAH3113703.1"/>
    <property type="molecule type" value="Genomic_DNA"/>
</dbReference>
<feature type="non-terminal residue" evidence="3">
    <location>
        <position position="1"/>
    </location>
</feature>
<gene>
    <name evidence="3" type="ORF">PLOB_00022284</name>
</gene>